<dbReference type="EMBL" id="CM045772">
    <property type="protein sequence ID" value="KAI7986662.1"/>
    <property type="molecule type" value="Genomic_DNA"/>
</dbReference>
<reference evidence="1 2" key="1">
    <citation type="journal article" date="2022" name="Plant J.">
        <title>Chromosome-level genome of Camellia lanceoleosa provides a valuable resource for understanding genome evolution and self-incompatibility.</title>
        <authorList>
            <person name="Gong W."/>
            <person name="Xiao S."/>
            <person name="Wang L."/>
            <person name="Liao Z."/>
            <person name="Chang Y."/>
            <person name="Mo W."/>
            <person name="Hu G."/>
            <person name="Li W."/>
            <person name="Zhao G."/>
            <person name="Zhu H."/>
            <person name="Hu X."/>
            <person name="Ji K."/>
            <person name="Xiang X."/>
            <person name="Song Q."/>
            <person name="Yuan D."/>
            <person name="Jin S."/>
            <person name="Zhang L."/>
        </authorList>
    </citation>
    <scope>NUCLEOTIDE SEQUENCE [LARGE SCALE GENOMIC DNA]</scope>
    <source>
        <strain evidence="1">SQ_2022a</strain>
    </source>
</reference>
<sequence>MAVNEVAINIHDHEKGKFEQGSWGAVPSKSSLKRNWCPDSNAVKDGKLDMNQAAGSGSKKRVKVNSISENSVTEVCSFPQTFTSSSQCHGRFIITAS</sequence>
<dbReference type="Proteomes" id="UP001060215">
    <property type="component" value="Chromosome 15"/>
</dbReference>
<organism evidence="1 2">
    <name type="scientific">Camellia lanceoleosa</name>
    <dbReference type="NCBI Taxonomy" id="1840588"/>
    <lineage>
        <taxon>Eukaryota</taxon>
        <taxon>Viridiplantae</taxon>
        <taxon>Streptophyta</taxon>
        <taxon>Embryophyta</taxon>
        <taxon>Tracheophyta</taxon>
        <taxon>Spermatophyta</taxon>
        <taxon>Magnoliopsida</taxon>
        <taxon>eudicotyledons</taxon>
        <taxon>Gunneridae</taxon>
        <taxon>Pentapetalae</taxon>
        <taxon>asterids</taxon>
        <taxon>Ericales</taxon>
        <taxon>Theaceae</taxon>
        <taxon>Camellia</taxon>
    </lineage>
</organism>
<keyword evidence="2" id="KW-1185">Reference proteome</keyword>
<name>A0ACC0FEX0_9ERIC</name>
<comment type="caution">
    <text evidence="1">The sequence shown here is derived from an EMBL/GenBank/DDBJ whole genome shotgun (WGS) entry which is preliminary data.</text>
</comment>
<evidence type="ECO:0000313" key="2">
    <source>
        <dbReference type="Proteomes" id="UP001060215"/>
    </source>
</evidence>
<evidence type="ECO:0000313" key="1">
    <source>
        <dbReference type="EMBL" id="KAI7986662.1"/>
    </source>
</evidence>
<protein>
    <submittedName>
        <fullName evidence="1">Uncharacterized protein</fullName>
    </submittedName>
</protein>
<proteinExistence type="predicted"/>
<accession>A0ACC0FEX0</accession>
<gene>
    <name evidence="1" type="ORF">LOK49_LG14G02253</name>
</gene>